<dbReference type="PROSITE" id="PS51096">
    <property type="entry name" value="PTS_EIIA_TYPE_4"/>
    <property type="match status" value="1"/>
</dbReference>
<dbReference type="Gene3D" id="3.40.50.510">
    <property type="entry name" value="Phosphotransferase system, mannose-type IIA component"/>
    <property type="match status" value="1"/>
</dbReference>
<accession>A0A125W919</accession>
<evidence type="ECO:0000313" key="4">
    <source>
        <dbReference type="Proteomes" id="UP000004846"/>
    </source>
</evidence>
<dbReference type="EMBL" id="AEBR01000015">
    <property type="protein sequence ID" value="EFM83801.1"/>
    <property type="molecule type" value="Genomic_DNA"/>
</dbReference>
<dbReference type="SUPFAM" id="SSF53062">
    <property type="entry name" value="PTS system fructose IIA component-like"/>
    <property type="match status" value="1"/>
</dbReference>
<feature type="domain" description="PTS EIIA type-4" evidence="2">
    <location>
        <begin position="3"/>
        <end position="133"/>
    </location>
</feature>
<proteinExistence type="predicted"/>
<keyword evidence="1" id="KW-0808">Transferase</keyword>
<dbReference type="Proteomes" id="UP000004846">
    <property type="component" value="Unassembled WGS sequence"/>
</dbReference>
<dbReference type="PANTHER" id="PTHR33799:SF1">
    <property type="entry name" value="PTS SYSTEM MANNOSE-SPECIFIC EIIAB COMPONENT-RELATED"/>
    <property type="match status" value="1"/>
</dbReference>
<organism evidence="3 4">
    <name type="scientific">Enterococcus faecalis TX4248</name>
    <dbReference type="NCBI Taxonomy" id="749495"/>
    <lineage>
        <taxon>Bacteria</taxon>
        <taxon>Bacillati</taxon>
        <taxon>Bacillota</taxon>
        <taxon>Bacilli</taxon>
        <taxon>Lactobacillales</taxon>
        <taxon>Enterococcaceae</taxon>
        <taxon>Enterococcus</taxon>
    </lineage>
</organism>
<protein>
    <submittedName>
        <fullName evidence="3">PTS system fructose IIA component</fullName>
    </submittedName>
</protein>
<dbReference type="GO" id="GO:0016020">
    <property type="term" value="C:membrane"/>
    <property type="evidence" value="ECO:0007669"/>
    <property type="project" value="InterPro"/>
</dbReference>
<evidence type="ECO:0000259" key="2">
    <source>
        <dbReference type="PROSITE" id="PS51096"/>
    </source>
</evidence>
<dbReference type="RefSeq" id="WP_002365282.1">
    <property type="nucleotide sequence ID" value="NZ_GL454421.1"/>
</dbReference>
<gene>
    <name evidence="3" type="ORF">HMPREF9498_00595</name>
</gene>
<evidence type="ECO:0000256" key="1">
    <source>
        <dbReference type="ARBA" id="ARBA00022679"/>
    </source>
</evidence>
<reference evidence="3 4" key="1">
    <citation type="submission" date="2010-07" db="EMBL/GenBank/DDBJ databases">
        <authorList>
            <person name="Sid Ahmed O."/>
        </authorList>
    </citation>
    <scope>NUCLEOTIDE SEQUENCE [LARGE SCALE GENOMIC DNA]</scope>
    <source>
        <strain evidence="3 4">TX4248</strain>
    </source>
</reference>
<sequence>MENEPILLLTHNGWGLELVKSVQMIVGEVTNVHEVALQAEDSLGDYLERVTEKIDQLTWHNQLLILTDVKGGTPSNVALRLSKDYDLLIVSGLCTSLLLESVMKQSGPGFRLQDAEMIQQAAVDSCQILEIPK</sequence>
<name>A0A125W919_ENTFL</name>
<dbReference type="HOGENOM" id="CLU_123235_4_1_9"/>
<dbReference type="GO" id="GO:0009401">
    <property type="term" value="P:phosphoenolpyruvate-dependent sugar phosphotransferase system"/>
    <property type="evidence" value="ECO:0007669"/>
    <property type="project" value="InterPro"/>
</dbReference>
<dbReference type="InterPro" id="IPR004701">
    <property type="entry name" value="PTS_EIIA_man-typ"/>
</dbReference>
<comment type="caution">
    <text evidence="3">The sequence shown here is derived from an EMBL/GenBank/DDBJ whole genome shotgun (WGS) entry which is preliminary data.</text>
</comment>
<dbReference type="GO" id="GO:0016740">
    <property type="term" value="F:transferase activity"/>
    <property type="evidence" value="ECO:0007669"/>
    <property type="project" value="UniProtKB-KW"/>
</dbReference>
<dbReference type="AlphaFoldDB" id="A0A125W919"/>
<evidence type="ECO:0000313" key="3">
    <source>
        <dbReference type="EMBL" id="EFM83801.1"/>
    </source>
</evidence>
<dbReference type="Pfam" id="PF03610">
    <property type="entry name" value="EIIA-man"/>
    <property type="match status" value="1"/>
</dbReference>
<dbReference type="PANTHER" id="PTHR33799">
    <property type="entry name" value="PTS PERMEASE-RELATED-RELATED"/>
    <property type="match status" value="1"/>
</dbReference>
<dbReference type="InterPro" id="IPR036662">
    <property type="entry name" value="PTS_EIIA_man-typ_sf"/>
</dbReference>
<dbReference type="InterPro" id="IPR051471">
    <property type="entry name" value="Bacterial_PTS_sugar_comp"/>
</dbReference>